<sequence>MTTDSTDFASALSHLNSFDALTNEHAQAFLTTWPLDAWFRELSGPHVPASLVDTATQAFARIFATEYGASLLPSIPPYASAALQSPSALLRRLAVQQLGRLLVAPAPQSQEACLDLLLSALQDADVGVASVSEAALRQLGRPEAASQQRLPLLLSRQHPCGSQLAQLAGSADPVLRMRALTLMLALAAQSPAAGQVVQGSGLLQPLLQELQDPDDLLSCMAALQLLHDAAQQCDAAMAASLAHVVMHYLAALLVHPEPVLQGGALKAAASLLGASLQAGAAPMAVDGAVLANGAAGAAAADPLVAALKAVLDVGGVEEVAQEVEEAALDAVAILGLHAPGAEALLSHPAGVAGDVAHKALGRPPSPAQRIAALHALAAVSGAERSGRSGKLLCEEAEDALREAVFEGSAAAWVGATPVQVLQQQLEQPFLEQRVAVYRCLVALAARDWLAGAVCGHTHLLAFLLNPQSESSKQGCEWRHACVCALAATIADVAAGGIGAGGAHQAALMDAASSVQAAVRVGPYGSSSTGVAEPLVATMPA</sequence>
<proteinExistence type="predicted"/>
<evidence type="ECO:0008006" key="3">
    <source>
        <dbReference type="Google" id="ProtNLM"/>
    </source>
</evidence>
<reference evidence="1" key="1">
    <citation type="journal article" date="2019" name="Plant J.">
        <title>Chlorella vulgaris genome assembly and annotation reveals the molecular basis for metabolic acclimation to high light conditions.</title>
        <authorList>
            <person name="Cecchin M."/>
            <person name="Marcolungo L."/>
            <person name="Rossato M."/>
            <person name="Girolomoni L."/>
            <person name="Cosentino E."/>
            <person name="Cuine S."/>
            <person name="Li-Beisson Y."/>
            <person name="Delledonne M."/>
            <person name="Ballottari M."/>
        </authorList>
    </citation>
    <scope>NUCLEOTIDE SEQUENCE</scope>
    <source>
        <strain evidence="1">211/11P</strain>
    </source>
</reference>
<organism evidence="1 2">
    <name type="scientific">Chlorella vulgaris</name>
    <name type="common">Green alga</name>
    <dbReference type="NCBI Taxonomy" id="3077"/>
    <lineage>
        <taxon>Eukaryota</taxon>
        <taxon>Viridiplantae</taxon>
        <taxon>Chlorophyta</taxon>
        <taxon>core chlorophytes</taxon>
        <taxon>Trebouxiophyceae</taxon>
        <taxon>Chlorellales</taxon>
        <taxon>Chlorellaceae</taxon>
        <taxon>Chlorella clade</taxon>
        <taxon>Chlorella</taxon>
    </lineage>
</organism>
<dbReference type="Pfam" id="PF10508">
    <property type="entry name" value="Proteasom_PSMB"/>
    <property type="match status" value="1"/>
</dbReference>
<accession>A0A9D4TZK6</accession>
<dbReference type="InterPro" id="IPR011989">
    <property type="entry name" value="ARM-like"/>
</dbReference>
<keyword evidence="2" id="KW-1185">Reference proteome</keyword>
<dbReference type="InterPro" id="IPR019538">
    <property type="entry name" value="PSMD5"/>
</dbReference>
<dbReference type="SUPFAM" id="SSF48371">
    <property type="entry name" value="ARM repeat"/>
    <property type="match status" value="1"/>
</dbReference>
<dbReference type="Proteomes" id="UP001055712">
    <property type="component" value="Unassembled WGS sequence"/>
</dbReference>
<dbReference type="Gene3D" id="1.25.10.10">
    <property type="entry name" value="Leucine-rich Repeat Variant"/>
    <property type="match status" value="1"/>
</dbReference>
<dbReference type="AlphaFoldDB" id="A0A9D4TZK6"/>
<reference evidence="1" key="2">
    <citation type="submission" date="2020-11" db="EMBL/GenBank/DDBJ databases">
        <authorList>
            <person name="Cecchin M."/>
            <person name="Marcolungo L."/>
            <person name="Rossato M."/>
            <person name="Girolomoni L."/>
            <person name="Cosentino E."/>
            <person name="Cuine S."/>
            <person name="Li-Beisson Y."/>
            <person name="Delledonne M."/>
            <person name="Ballottari M."/>
        </authorList>
    </citation>
    <scope>NUCLEOTIDE SEQUENCE</scope>
    <source>
        <strain evidence="1">211/11P</strain>
        <tissue evidence="1">Whole cell</tissue>
    </source>
</reference>
<gene>
    <name evidence="1" type="ORF">D9Q98_000603</name>
</gene>
<dbReference type="GO" id="GO:0043248">
    <property type="term" value="P:proteasome assembly"/>
    <property type="evidence" value="ECO:0007669"/>
    <property type="project" value="InterPro"/>
</dbReference>
<comment type="caution">
    <text evidence="1">The sequence shown here is derived from an EMBL/GenBank/DDBJ whole genome shotgun (WGS) entry which is preliminary data.</text>
</comment>
<name>A0A9D4TZK6_CHLVU</name>
<dbReference type="OrthoDB" id="10250600at2759"/>
<evidence type="ECO:0000313" key="1">
    <source>
        <dbReference type="EMBL" id="KAI3438166.1"/>
    </source>
</evidence>
<dbReference type="PANTHER" id="PTHR13554">
    <property type="entry name" value="26S PROTEASOME NON-ATPASE REGULATORY SUBUNIT 5-RELATED"/>
    <property type="match status" value="1"/>
</dbReference>
<dbReference type="GO" id="GO:0005829">
    <property type="term" value="C:cytosol"/>
    <property type="evidence" value="ECO:0007669"/>
    <property type="project" value="TreeGrafter"/>
</dbReference>
<dbReference type="EMBL" id="SIDB01000001">
    <property type="protein sequence ID" value="KAI3438166.1"/>
    <property type="molecule type" value="Genomic_DNA"/>
</dbReference>
<protein>
    <recommendedName>
        <fullName evidence="3">ARM repeat superfamily protein</fullName>
    </recommendedName>
</protein>
<dbReference type="PANTHER" id="PTHR13554:SF10">
    <property type="entry name" value="26S PROTEASOME NON-ATPASE REGULATORY SUBUNIT 5"/>
    <property type="match status" value="1"/>
</dbReference>
<dbReference type="InterPro" id="IPR016024">
    <property type="entry name" value="ARM-type_fold"/>
</dbReference>
<evidence type="ECO:0000313" key="2">
    <source>
        <dbReference type="Proteomes" id="UP001055712"/>
    </source>
</evidence>